<dbReference type="GO" id="GO:0003690">
    <property type="term" value="F:double-stranded DNA binding"/>
    <property type="evidence" value="ECO:0007669"/>
    <property type="project" value="InterPro"/>
</dbReference>
<name>A0A6M3Y2R8_9ZZZZ</name>
<evidence type="ECO:0000313" key="1">
    <source>
        <dbReference type="EMBL" id="QJI04352.1"/>
    </source>
</evidence>
<dbReference type="EMBL" id="MT145172">
    <property type="protein sequence ID" value="QJI04352.1"/>
    <property type="molecule type" value="Genomic_DNA"/>
</dbReference>
<organism evidence="1">
    <name type="scientific">viral metagenome</name>
    <dbReference type="NCBI Taxonomy" id="1070528"/>
    <lineage>
        <taxon>unclassified sequences</taxon>
        <taxon>metagenomes</taxon>
        <taxon>organismal metagenomes</taxon>
    </lineage>
</organism>
<accession>A0A6M3Y2R8</accession>
<dbReference type="AlphaFoldDB" id="A0A6M3Y2R8"/>
<protein>
    <submittedName>
        <fullName evidence="1">Putative host-nuclease inhibitor protein</fullName>
    </submittedName>
</protein>
<dbReference type="SUPFAM" id="SSF161266">
    <property type="entry name" value="Gam-like"/>
    <property type="match status" value="1"/>
</dbReference>
<reference evidence="1" key="1">
    <citation type="submission" date="2020-03" db="EMBL/GenBank/DDBJ databases">
        <title>The deep terrestrial virosphere.</title>
        <authorList>
            <person name="Holmfeldt K."/>
            <person name="Nilsson E."/>
            <person name="Simone D."/>
            <person name="Lopez-Fernandez M."/>
            <person name="Wu X."/>
            <person name="de Brujin I."/>
            <person name="Lundin D."/>
            <person name="Andersson A."/>
            <person name="Bertilsson S."/>
            <person name="Dopson M."/>
        </authorList>
    </citation>
    <scope>NUCLEOTIDE SEQUENCE</scope>
    <source>
        <strain evidence="1">TM448B07565</strain>
    </source>
</reference>
<dbReference type="GO" id="GO:0042262">
    <property type="term" value="P:DNA protection"/>
    <property type="evidence" value="ECO:0007669"/>
    <property type="project" value="InterPro"/>
</dbReference>
<sequence length="182" mass="20612">MEPESNSAINKIDDLDGEGNFEQGLLEYESPDLIPAPEVANDEAAEKQLRALRYWLGELDRAEQHAKNERDRIELWLEGRRNIYQPRIAWHERGLKAYLWNVGKKSLKLIAGTIKRTKGRERIDVLDQDTFIKWAAQNGAGLLRTKVEPDKKAIAGHIQETGEIPPGVDLVRGEDTFSVTIG</sequence>
<dbReference type="InterPro" id="IPR009951">
    <property type="entry name" value="Host-nuc_inhib_Gam"/>
</dbReference>
<gene>
    <name evidence="1" type="ORF">TM448B07565_0004</name>
</gene>
<proteinExistence type="predicted"/>
<dbReference type="Pfam" id="PF07352">
    <property type="entry name" value="Phage_Mu_Gam"/>
    <property type="match status" value="1"/>
</dbReference>